<accession>A0A0N4W322</accession>
<organism evidence="4">
    <name type="scientific">Haemonchus placei</name>
    <name type="common">Barber's pole worm</name>
    <dbReference type="NCBI Taxonomy" id="6290"/>
    <lineage>
        <taxon>Eukaryota</taxon>
        <taxon>Metazoa</taxon>
        <taxon>Ecdysozoa</taxon>
        <taxon>Nematoda</taxon>
        <taxon>Chromadorea</taxon>
        <taxon>Rhabditida</taxon>
        <taxon>Rhabditina</taxon>
        <taxon>Rhabditomorpha</taxon>
        <taxon>Strongyloidea</taxon>
        <taxon>Trichostrongylidae</taxon>
        <taxon>Haemonchus</taxon>
    </lineage>
</organism>
<gene>
    <name evidence="2" type="ORF">HPLM_LOCUS4162</name>
</gene>
<evidence type="ECO:0000256" key="1">
    <source>
        <dbReference type="SAM" id="MobiDB-lite"/>
    </source>
</evidence>
<name>A0A0N4W322_HAEPC</name>
<evidence type="ECO:0000313" key="4">
    <source>
        <dbReference type="WBParaSite" id="HPLM_0000417001-mRNA-1"/>
    </source>
</evidence>
<evidence type="ECO:0000313" key="2">
    <source>
        <dbReference type="EMBL" id="VDO22571.1"/>
    </source>
</evidence>
<dbReference type="AlphaFoldDB" id="A0A0N4W322"/>
<evidence type="ECO:0000313" key="3">
    <source>
        <dbReference type="Proteomes" id="UP000268014"/>
    </source>
</evidence>
<sequence length="181" mass="20318">MDVPHDAQPQPPQEDGPVEPGENDEVNDNPPQVEPAPVPGLLHIVDQRTIEMKDILDRTIDGLEQVCHQQRTVLNELREQADFLQGLVAQPPPSASPQSGPSGAEGQYQRLRCAFCDDYHHACDCKAYKTLGERKLRAFERIVVNDASKEPIIWLLLARTQAFVTIVEGQKRIVCNYFTTH</sequence>
<dbReference type="Proteomes" id="UP000268014">
    <property type="component" value="Unassembled WGS sequence"/>
</dbReference>
<reference evidence="2 3" key="2">
    <citation type="submission" date="2018-11" db="EMBL/GenBank/DDBJ databases">
        <authorList>
            <consortium name="Pathogen Informatics"/>
        </authorList>
    </citation>
    <scope>NUCLEOTIDE SEQUENCE [LARGE SCALE GENOMIC DNA]</scope>
    <source>
        <strain evidence="2 3">MHpl1</strain>
    </source>
</reference>
<keyword evidence="3" id="KW-1185">Reference proteome</keyword>
<protein>
    <submittedName>
        <fullName evidence="2 4">Uncharacterized protein</fullName>
    </submittedName>
</protein>
<feature type="region of interest" description="Disordered" evidence="1">
    <location>
        <begin position="1"/>
        <end position="38"/>
    </location>
</feature>
<dbReference type="WBParaSite" id="HPLM_0000417001-mRNA-1">
    <property type="protein sequence ID" value="HPLM_0000417001-mRNA-1"/>
    <property type="gene ID" value="HPLM_0000417001"/>
</dbReference>
<proteinExistence type="predicted"/>
<reference evidence="4" key="1">
    <citation type="submission" date="2017-02" db="UniProtKB">
        <authorList>
            <consortium name="WormBaseParasite"/>
        </authorList>
    </citation>
    <scope>IDENTIFICATION</scope>
</reference>
<dbReference type="EMBL" id="UZAF01016180">
    <property type="protein sequence ID" value="VDO22571.1"/>
    <property type="molecule type" value="Genomic_DNA"/>
</dbReference>